<dbReference type="SUPFAM" id="SSF53335">
    <property type="entry name" value="S-adenosyl-L-methionine-dependent methyltransferases"/>
    <property type="match status" value="1"/>
</dbReference>
<dbReference type="Pfam" id="PF08241">
    <property type="entry name" value="Methyltransf_11"/>
    <property type="match status" value="1"/>
</dbReference>
<evidence type="ECO:0000313" key="2">
    <source>
        <dbReference type="EMBL" id="CAL8108096.1"/>
    </source>
</evidence>
<protein>
    <recommendedName>
        <fullName evidence="1">Methyltransferase type 11 domain-containing protein</fullName>
    </recommendedName>
</protein>
<reference evidence="2 3" key="1">
    <citation type="submission" date="2024-08" db="EMBL/GenBank/DDBJ databases">
        <authorList>
            <person name="Cucini C."/>
            <person name="Frati F."/>
        </authorList>
    </citation>
    <scope>NUCLEOTIDE SEQUENCE [LARGE SCALE GENOMIC DNA]</scope>
</reference>
<comment type="caution">
    <text evidence="2">The sequence shown here is derived from an EMBL/GenBank/DDBJ whole genome shotgun (WGS) entry which is preliminary data.</text>
</comment>
<dbReference type="CDD" id="cd02440">
    <property type="entry name" value="AdoMet_MTases"/>
    <property type="match status" value="1"/>
</dbReference>
<evidence type="ECO:0000313" key="3">
    <source>
        <dbReference type="Proteomes" id="UP001642540"/>
    </source>
</evidence>
<dbReference type="Proteomes" id="UP001642540">
    <property type="component" value="Unassembled WGS sequence"/>
</dbReference>
<proteinExistence type="predicted"/>
<dbReference type="EMBL" id="CAXLJM020000039">
    <property type="protein sequence ID" value="CAL8108096.1"/>
    <property type="molecule type" value="Genomic_DNA"/>
</dbReference>
<name>A0ABP1QMN7_9HEXA</name>
<accession>A0ABP1QMN7</accession>
<gene>
    <name evidence="2" type="ORF">ODALV1_LOCUS12871</name>
</gene>
<evidence type="ECO:0000259" key="1">
    <source>
        <dbReference type="Pfam" id="PF08241"/>
    </source>
</evidence>
<feature type="domain" description="Methyltransferase type 11" evidence="1">
    <location>
        <begin position="2"/>
        <end position="74"/>
    </location>
</feature>
<dbReference type="InterPro" id="IPR013216">
    <property type="entry name" value="Methyltransf_11"/>
</dbReference>
<sequence>MISVDVSSKMLEYAKKNYPHELIEYHVGDILGEFPFPNSVFDKLFAVHVFHFIRDLRQALSGFHKILKPGGQMSFTTLTANSWIFRSLKELSESEAWHPYMKDYPKYFPELLDFSNKEDVRQRVLDLLEASEFHVVHLEVMLDTSYEFEDIETFLEIICSCNPCIDNIPKKLYQLFKYDVKKLITSYAGIPVDSKGIDFRHDYIWGIVERTENLLK</sequence>
<dbReference type="Gene3D" id="3.40.50.150">
    <property type="entry name" value="Vaccinia Virus protein VP39"/>
    <property type="match status" value="1"/>
</dbReference>
<dbReference type="InterPro" id="IPR029063">
    <property type="entry name" value="SAM-dependent_MTases_sf"/>
</dbReference>
<organism evidence="2 3">
    <name type="scientific">Orchesella dallaii</name>
    <dbReference type="NCBI Taxonomy" id="48710"/>
    <lineage>
        <taxon>Eukaryota</taxon>
        <taxon>Metazoa</taxon>
        <taxon>Ecdysozoa</taxon>
        <taxon>Arthropoda</taxon>
        <taxon>Hexapoda</taxon>
        <taxon>Collembola</taxon>
        <taxon>Entomobryomorpha</taxon>
        <taxon>Entomobryoidea</taxon>
        <taxon>Orchesellidae</taxon>
        <taxon>Orchesellinae</taxon>
        <taxon>Orchesella</taxon>
    </lineage>
</organism>
<keyword evidence="3" id="KW-1185">Reference proteome</keyword>